<dbReference type="Proteomes" id="UP000789396">
    <property type="component" value="Unassembled WGS sequence"/>
</dbReference>
<protein>
    <submittedName>
        <fullName evidence="2">12163_t:CDS:1</fullName>
    </submittedName>
</protein>
<evidence type="ECO:0000313" key="3">
    <source>
        <dbReference type="Proteomes" id="UP000789396"/>
    </source>
</evidence>
<feature type="non-terminal residue" evidence="2">
    <location>
        <position position="143"/>
    </location>
</feature>
<dbReference type="OrthoDB" id="2475268at2759"/>
<evidence type="ECO:0000256" key="1">
    <source>
        <dbReference type="SAM" id="MobiDB-lite"/>
    </source>
</evidence>
<name>A0A9N9IFI2_9GLOM</name>
<reference evidence="2" key="1">
    <citation type="submission" date="2021-06" db="EMBL/GenBank/DDBJ databases">
        <authorList>
            <person name="Kallberg Y."/>
            <person name="Tangrot J."/>
            <person name="Rosling A."/>
        </authorList>
    </citation>
    <scope>NUCLEOTIDE SEQUENCE</scope>
    <source>
        <strain evidence="2">IN212</strain>
    </source>
</reference>
<evidence type="ECO:0000313" key="2">
    <source>
        <dbReference type="EMBL" id="CAG8734799.1"/>
    </source>
</evidence>
<proteinExistence type="predicted"/>
<feature type="region of interest" description="Disordered" evidence="1">
    <location>
        <begin position="17"/>
        <end position="43"/>
    </location>
</feature>
<keyword evidence="3" id="KW-1185">Reference proteome</keyword>
<feature type="region of interest" description="Disordered" evidence="1">
    <location>
        <begin position="56"/>
        <end position="90"/>
    </location>
</feature>
<dbReference type="AlphaFoldDB" id="A0A9N9IFI2"/>
<organism evidence="2 3">
    <name type="scientific">Racocetra fulgida</name>
    <dbReference type="NCBI Taxonomy" id="60492"/>
    <lineage>
        <taxon>Eukaryota</taxon>
        <taxon>Fungi</taxon>
        <taxon>Fungi incertae sedis</taxon>
        <taxon>Mucoromycota</taxon>
        <taxon>Glomeromycotina</taxon>
        <taxon>Glomeromycetes</taxon>
        <taxon>Diversisporales</taxon>
        <taxon>Gigasporaceae</taxon>
        <taxon>Racocetra</taxon>
    </lineage>
</organism>
<dbReference type="EMBL" id="CAJVPZ010029687">
    <property type="protein sequence ID" value="CAG8734799.1"/>
    <property type="molecule type" value="Genomic_DNA"/>
</dbReference>
<accession>A0A9N9IFI2</accession>
<sequence length="143" mass="16591">MSNKNKIILQYPPKEQYNTIDNIPGSKSRDRRKFERKTKMEPYQHKFKANGTFEMKKKSRVRRKHPNEACSSLEQEQEEGTVDSSSQPLNTATLSNFSAITEEKTDSSFAEVSQEFETAEPIFDQDSEVYYSNDFAIPFQDNC</sequence>
<comment type="caution">
    <text evidence="2">The sequence shown here is derived from an EMBL/GenBank/DDBJ whole genome shotgun (WGS) entry which is preliminary data.</text>
</comment>
<gene>
    <name evidence="2" type="ORF">RFULGI_LOCUS12410</name>
</gene>